<keyword evidence="3" id="KW-1185">Reference proteome</keyword>
<reference evidence="2 3" key="2">
    <citation type="journal article" date="2013" name="Plant Cell Physiol.">
        <title>Rice Annotation Project Database (RAP-DB): an integrative and interactive database for rice genomics.</title>
        <authorList>
            <person name="Sakai H."/>
            <person name="Lee S.S."/>
            <person name="Tanaka T."/>
            <person name="Numa H."/>
            <person name="Kim J."/>
            <person name="Kawahara Y."/>
            <person name="Wakimoto H."/>
            <person name="Yang C.C."/>
            <person name="Iwamoto M."/>
            <person name="Abe T."/>
            <person name="Yamada Y."/>
            <person name="Muto A."/>
            <person name="Inokuchi H."/>
            <person name="Ikemura T."/>
            <person name="Matsumoto T."/>
            <person name="Sasaki T."/>
            <person name="Itoh T."/>
        </authorList>
    </citation>
    <scope>NUCLEOTIDE SEQUENCE [LARGE SCALE GENOMIC DNA]</scope>
    <source>
        <strain evidence="3">cv. Nipponbare</strain>
    </source>
</reference>
<organism evidence="2 3">
    <name type="scientific">Oryza sativa subsp. japonica</name>
    <name type="common">Rice</name>
    <dbReference type="NCBI Taxonomy" id="39947"/>
    <lineage>
        <taxon>Eukaryota</taxon>
        <taxon>Viridiplantae</taxon>
        <taxon>Streptophyta</taxon>
        <taxon>Embryophyta</taxon>
        <taxon>Tracheophyta</taxon>
        <taxon>Spermatophyta</taxon>
        <taxon>Magnoliopsida</taxon>
        <taxon>Liliopsida</taxon>
        <taxon>Poales</taxon>
        <taxon>Poaceae</taxon>
        <taxon>BOP clade</taxon>
        <taxon>Oryzoideae</taxon>
        <taxon>Oryzeae</taxon>
        <taxon>Oryzinae</taxon>
        <taxon>Oryza</taxon>
        <taxon>Oryza sativa</taxon>
    </lineage>
</organism>
<accession>A0A0P0WC37</accession>
<feature type="compositionally biased region" description="Low complexity" evidence="1">
    <location>
        <begin position="24"/>
        <end position="39"/>
    </location>
</feature>
<dbReference type="Proteomes" id="UP000059680">
    <property type="component" value="Chromosome 4"/>
</dbReference>
<proteinExistence type="predicted"/>
<name>A0A0P0WC37_ORYSJ</name>
<reference evidence="2 3" key="3">
    <citation type="journal article" date="2013" name="Rice">
        <title>Improvement of the Oryza sativa Nipponbare reference genome using next generation sequence and optical map data.</title>
        <authorList>
            <person name="Kawahara Y."/>
            <person name="de la Bastide M."/>
            <person name="Hamilton J.P."/>
            <person name="Kanamori H."/>
            <person name="McCombie W.R."/>
            <person name="Ouyang S."/>
            <person name="Schwartz D.C."/>
            <person name="Tanaka T."/>
            <person name="Wu J."/>
            <person name="Zhou S."/>
            <person name="Childs K.L."/>
            <person name="Davidson R.M."/>
            <person name="Lin H."/>
            <person name="Quesada-Ocampo L."/>
            <person name="Vaillancourt B."/>
            <person name="Sakai H."/>
            <person name="Lee S.S."/>
            <person name="Kim J."/>
            <person name="Numa H."/>
            <person name="Itoh T."/>
            <person name="Buell C.R."/>
            <person name="Matsumoto T."/>
        </authorList>
    </citation>
    <scope>NUCLEOTIDE SEQUENCE [LARGE SCALE GENOMIC DNA]</scope>
    <source>
        <strain evidence="3">cv. Nipponbare</strain>
    </source>
</reference>
<dbReference type="AlphaFoldDB" id="A0A0P0WC37"/>
<sequence>MGRITYSLLLPRLPNLRPYHHRPGAPASPVLALSPAGPSKEAATPSVSAASYAEEQCRNNRMQRNNSATRFQRRSLLSTTREFRLRPGVIA</sequence>
<protein>
    <submittedName>
        <fullName evidence="2">Os04g0502050 protein</fullName>
    </submittedName>
</protein>
<feature type="region of interest" description="Disordered" evidence="1">
    <location>
        <begin position="18"/>
        <end position="51"/>
    </location>
</feature>
<reference evidence="3" key="1">
    <citation type="journal article" date="2005" name="Nature">
        <title>The map-based sequence of the rice genome.</title>
        <authorList>
            <consortium name="International rice genome sequencing project (IRGSP)"/>
            <person name="Matsumoto T."/>
            <person name="Wu J."/>
            <person name="Kanamori H."/>
            <person name="Katayose Y."/>
            <person name="Fujisawa M."/>
            <person name="Namiki N."/>
            <person name="Mizuno H."/>
            <person name="Yamamoto K."/>
            <person name="Antonio B.A."/>
            <person name="Baba T."/>
            <person name="Sakata K."/>
            <person name="Nagamura Y."/>
            <person name="Aoki H."/>
            <person name="Arikawa K."/>
            <person name="Arita K."/>
            <person name="Bito T."/>
            <person name="Chiden Y."/>
            <person name="Fujitsuka N."/>
            <person name="Fukunaka R."/>
            <person name="Hamada M."/>
            <person name="Harada C."/>
            <person name="Hayashi A."/>
            <person name="Hijishita S."/>
            <person name="Honda M."/>
            <person name="Hosokawa S."/>
            <person name="Ichikawa Y."/>
            <person name="Idonuma A."/>
            <person name="Iijima M."/>
            <person name="Ikeda M."/>
            <person name="Ikeno M."/>
            <person name="Ito K."/>
            <person name="Ito S."/>
            <person name="Ito T."/>
            <person name="Ito Y."/>
            <person name="Ito Y."/>
            <person name="Iwabuchi A."/>
            <person name="Kamiya K."/>
            <person name="Karasawa W."/>
            <person name="Kurita K."/>
            <person name="Katagiri S."/>
            <person name="Kikuta A."/>
            <person name="Kobayashi H."/>
            <person name="Kobayashi N."/>
            <person name="Machita K."/>
            <person name="Maehara T."/>
            <person name="Masukawa M."/>
            <person name="Mizubayashi T."/>
            <person name="Mukai Y."/>
            <person name="Nagasaki H."/>
            <person name="Nagata Y."/>
            <person name="Naito S."/>
            <person name="Nakashima M."/>
            <person name="Nakama Y."/>
            <person name="Nakamichi Y."/>
            <person name="Nakamura M."/>
            <person name="Meguro A."/>
            <person name="Negishi M."/>
            <person name="Ohta I."/>
            <person name="Ohta T."/>
            <person name="Okamoto M."/>
            <person name="Ono N."/>
            <person name="Saji S."/>
            <person name="Sakaguchi M."/>
            <person name="Sakai K."/>
            <person name="Shibata M."/>
            <person name="Shimokawa T."/>
            <person name="Song J."/>
            <person name="Takazaki Y."/>
            <person name="Terasawa K."/>
            <person name="Tsugane M."/>
            <person name="Tsuji K."/>
            <person name="Ueda S."/>
            <person name="Waki K."/>
            <person name="Yamagata H."/>
            <person name="Yamamoto M."/>
            <person name="Yamamoto S."/>
            <person name="Yamane H."/>
            <person name="Yoshiki S."/>
            <person name="Yoshihara R."/>
            <person name="Yukawa K."/>
            <person name="Zhong H."/>
            <person name="Yano M."/>
            <person name="Yuan Q."/>
            <person name="Ouyang S."/>
            <person name="Liu J."/>
            <person name="Jones K.M."/>
            <person name="Gansberger K."/>
            <person name="Moffat K."/>
            <person name="Hill J."/>
            <person name="Bera J."/>
            <person name="Fadrosh D."/>
            <person name="Jin S."/>
            <person name="Johri S."/>
            <person name="Kim M."/>
            <person name="Overton L."/>
            <person name="Reardon M."/>
            <person name="Tsitrin T."/>
            <person name="Vuong H."/>
            <person name="Weaver B."/>
            <person name="Ciecko A."/>
            <person name="Tallon L."/>
            <person name="Jackson J."/>
            <person name="Pai G."/>
            <person name="Aken S.V."/>
            <person name="Utterback T."/>
            <person name="Reidmuller S."/>
            <person name="Feldblyum T."/>
            <person name="Hsiao J."/>
            <person name="Zismann V."/>
            <person name="Iobst S."/>
            <person name="de Vazeille A.R."/>
            <person name="Buell C.R."/>
            <person name="Ying K."/>
            <person name="Li Y."/>
            <person name="Lu T."/>
            <person name="Huang Y."/>
            <person name="Zhao Q."/>
            <person name="Feng Q."/>
            <person name="Zhang L."/>
            <person name="Zhu J."/>
            <person name="Weng Q."/>
            <person name="Mu J."/>
            <person name="Lu Y."/>
            <person name="Fan D."/>
            <person name="Liu Y."/>
            <person name="Guan J."/>
            <person name="Zhang Y."/>
            <person name="Yu S."/>
            <person name="Liu X."/>
            <person name="Zhang Y."/>
            <person name="Hong G."/>
            <person name="Han B."/>
            <person name="Choisne N."/>
            <person name="Demange N."/>
            <person name="Orjeda G."/>
            <person name="Samain S."/>
            <person name="Cattolico L."/>
            <person name="Pelletier E."/>
            <person name="Couloux A."/>
            <person name="Segurens B."/>
            <person name="Wincker P."/>
            <person name="D'Hont A."/>
            <person name="Scarpelli C."/>
            <person name="Weissenbach J."/>
            <person name="Salanoubat M."/>
            <person name="Quetier F."/>
            <person name="Yu Y."/>
            <person name="Kim H.R."/>
            <person name="Rambo T."/>
            <person name="Currie J."/>
            <person name="Collura K."/>
            <person name="Luo M."/>
            <person name="Yang T."/>
            <person name="Ammiraju J.S.S."/>
            <person name="Engler F."/>
            <person name="Soderlund C."/>
            <person name="Wing R.A."/>
            <person name="Palmer L.E."/>
            <person name="de la Bastide M."/>
            <person name="Spiegel L."/>
            <person name="Nascimento L."/>
            <person name="Zutavern T."/>
            <person name="O'Shaughnessy A."/>
            <person name="Dike S."/>
            <person name="Dedhia N."/>
            <person name="Preston R."/>
            <person name="Balija V."/>
            <person name="McCombie W.R."/>
            <person name="Chow T."/>
            <person name="Chen H."/>
            <person name="Chung M."/>
            <person name="Chen C."/>
            <person name="Shaw J."/>
            <person name="Wu H."/>
            <person name="Hsiao K."/>
            <person name="Chao Y."/>
            <person name="Chu M."/>
            <person name="Cheng C."/>
            <person name="Hour A."/>
            <person name="Lee P."/>
            <person name="Lin S."/>
            <person name="Lin Y."/>
            <person name="Liou J."/>
            <person name="Liu S."/>
            <person name="Hsing Y."/>
            <person name="Raghuvanshi S."/>
            <person name="Mohanty A."/>
            <person name="Bharti A.K."/>
            <person name="Gaur A."/>
            <person name="Gupta V."/>
            <person name="Kumar D."/>
            <person name="Ravi V."/>
            <person name="Vij S."/>
            <person name="Kapur A."/>
            <person name="Khurana P."/>
            <person name="Khurana P."/>
            <person name="Khurana J.P."/>
            <person name="Tyagi A.K."/>
            <person name="Gaikwad K."/>
            <person name="Singh A."/>
            <person name="Dalal V."/>
            <person name="Srivastava S."/>
            <person name="Dixit A."/>
            <person name="Pal A.K."/>
            <person name="Ghazi I.A."/>
            <person name="Yadav M."/>
            <person name="Pandit A."/>
            <person name="Bhargava A."/>
            <person name="Sureshbabu K."/>
            <person name="Batra K."/>
            <person name="Sharma T.R."/>
            <person name="Mohapatra T."/>
            <person name="Singh N.K."/>
            <person name="Messing J."/>
            <person name="Nelson A.B."/>
            <person name="Fuks G."/>
            <person name="Kavchok S."/>
            <person name="Keizer G."/>
            <person name="Linton E."/>
            <person name="Llaca V."/>
            <person name="Song R."/>
            <person name="Tanyolac B."/>
            <person name="Young S."/>
            <person name="Ho-Il K."/>
            <person name="Hahn J.H."/>
            <person name="Sangsakoo G."/>
            <person name="Vanavichit A."/>
            <person name="de Mattos Luiz.A.T."/>
            <person name="Zimmer P.D."/>
            <person name="Malone G."/>
            <person name="Dellagostin O."/>
            <person name="de Oliveira A.C."/>
            <person name="Bevan M."/>
            <person name="Bancroft I."/>
            <person name="Minx P."/>
            <person name="Cordum H."/>
            <person name="Wilson R."/>
            <person name="Cheng Z."/>
            <person name="Jin W."/>
            <person name="Jiang J."/>
            <person name="Leong S.A."/>
            <person name="Iwama H."/>
            <person name="Gojobori T."/>
            <person name="Itoh T."/>
            <person name="Niimura Y."/>
            <person name="Fujii Y."/>
            <person name="Habara T."/>
            <person name="Sakai H."/>
            <person name="Sato Y."/>
            <person name="Wilson G."/>
            <person name="Kumar K."/>
            <person name="McCouch S."/>
            <person name="Juretic N."/>
            <person name="Hoen D."/>
            <person name="Wright S."/>
            <person name="Bruskiewich R."/>
            <person name="Bureau T."/>
            <person name="Miyao A."/>
            <person name="Hirochika H."/>
            <person name="Nishikawa T."/>
            <person name="Kadowaki K."/>
            <person name="Sugiura M."/>
            <person name="Burr B."/>
            <person name="Sasaki T."/>
        </authorList>
    </citation>
    <scope>NUCLEOTIDE SEQUENCE [LARGE SCALE GENOMIC DNA]</scope>
    <source>
        <strain evidence="3">cv. Nipponbare</strain>
    </source>
</reference>
<evidence type="ECO:0000313" key="3">
    <source>
        <dbReference type="Proteomes" id="UP000059680"/>
    </source>
</evidence>
<dbReference type="PaxDb" id="39947-A0A0P0WC37"/>
<dbReference type="EMBL" id="AP014960">
    <property type="protein sequence ID" value="BAS89943.1"/>
    <property type="molecule type" value="Genomic_DNA"/>
</dbReference>
<gene>
    <name evidence="2" type="ordered locus">Os04g0502050</name>
    <name evidence="2" type="ORF">OSNPB_040502050</name>
</gene>
<evidence type="ECO:0000313" key="2">
    <source>
        <dbReference type="EMBL" id="BAS89943.1"/>
    </source>
</evidence>
<dbReference type="InParanoid" id="A0A0P0WC37"/>
<evidence type="ECO:0000256" key="1">
    <source>
        <dbReference type="SAM" id="MobiDB-lite"/>
    </source>
</evidence>